<keyword evidence="1" id="KW-0472">Membrane</keyword>
<dbReference type="PANTHER" id="PTHR34351:SF1">
    <property type="entry name" value="SLR1927 PROTEIN"/>
    <property type="match status" value="1"/>
</dbReference>
<proteinExistence type="predicted"/>
<dbReference type="AlphaFoldDB" id="A0A8J6P568"/>
<dbReference type="Proteomes" id="UP000605201">
    <property type="component" value="Unassembled WGS sequence"/>
</dbReference>
<comment type="caution">
    <text evidence="2">The sequence shown here is derived from an EMBL/GenBank/DDBJ whole genome shotgun (WGS) entry which is preliminary data.</text>
</comment>
<dbReference type="EMBL" id="JACNIG010000311">
    <property type="protein sequence ID" value="MBC8433607.1"/>
    <property type="molecule type" value="Genomic_DNA"/>
</dbReference>
<name>A0A8J6P568_9BACT</name>
<keyword evidence="1" id="KW-1133">Transmembrane helix</keyword>
<evidence type="ECO:0000313" key="2">
    <source>
        <dbReference type="EMBL" id="MBC8433607.1"/>
    </source>
</evidence>
<gene>
    <name evidence="2" type="ORF">H8D96_16995</name>
</gene>
<evidence type="ECO:0000313" key="3">
    <source>
        <dbReference type="Proteomes" id="UP000605201"/>
    </source>
</evidence>
<evidence type="ECO:0000256" key="1">
    <source>
        <dbReference type="SAM" id="Phobius"/>
    </source>
</evidence>
<sequence>MKICLWKSQFLKEMKLLSFKLFNKGSTSKPFITLPFTLSRKRIYILPTRHGWVFILILLAMLIGSVNYKNNLGFLLTFLLGGMAFVSIFHSYRNLLGIQILAVAAQPVFAGDRAVFKFSMRIKEPARAAVAISLPNAEKIVKDFDGNKDNWIRIPVAANQRGIFRPGSLLIATQYPLGLFRAWSTIRLDAQCLVYPRPLPGPLTTADDAGAVNGEEGRDIPGAEDFQGLKSYQEGDPLGHIAWKVLSRGQGLFTKMFVAQAGSTAMLDFDALLEPNAERKLSRLCAMILQACSHNLVFGLKLPGKVIDPNRGEVHRQQCLKALALYAITDTITNA</sequence>
<feature type="transmembrane region" description="Helical" evidence="1">
    <location>
        <begin position="50"/>
        <end position="68"/>
    </location>
</feature>
<organism evidence="2 3">
    <name type="scientific">Candidatus Desulfatibia vada</name>
    <dbReference type="NCBI Taxonomy" id="2841696"/>
    <lineage>
        <taxon>Bacteria</taxon>
        <taxon>Pseudomonadati</taxon>
        <taxon>Thermodesulfobacteriota</taxon>
        <taxon>Desulfobacteria</taxon>
        <taxon>Desulfobacterales</taxon>
        <taxon>Desulfobacterales incertae sedis</taxon>
        <taxon>Candidatus Desulfatibia</taxon>
    </lineage>
</organism>
<dbReference type="PANTHER" id="PTHR34351">
    <property type="entry name" value="SLR1927 PROTEIN-RELATED"/>
    <property type="match status" value="1"/>
</dbReference>
<accession>A0A8J6P568</accession>
<keyword evidence="1" id="KW-0812">Transmembrane</keyword>
<feature type="transmembrane region" description="Helical" evidence="1">
    <location>
        <begin position="74"/>
        <end position="92"/>
    </location>
</feature>
<reference evidence="2 3" key="1">
    <citation type="submission" date="2020-08" db="EMBL/GenBank/DDBJ databases">
        <title>Bridging the membrane lipid divide: bacteria of the FCB group superphylum have the potential to synthesize archaeal ether lipids.</title>
        <authorList>
            <person name="Villanueva L."/>
            <person name="Von Meijenfeldt F.A.B."/>
            <person name="Westbye A.B."/>
            <person name="Yadav S."/>
            <person name="Hopmans E.C."/>
            <person name="Dutilh B.E."/>
            <person name="Sinninghe Damste J.S."/>
        </authorList>
    </citation>
    <scope>NUCLEOTIDE SEQUENCE [LARGE SCALE GENOMIC DNA]</scope>
    <source>
        <strain evidence="2">NIOZ-UU17</strain>
    </source>
</reference>
<protein>
    <submittedName>
        <fullName evidence="2">DUF58 domain-containing protein</fullName>
    </submittedName>
</protein>